<evidence type="ECO:0000259" key="8">
    <source>
        <dbReference type="PROSITE" id="PS50066"/>
    </source>
</evidence>
<feature type="region of interest" description="Disordered" evidence="7">
    <location>
        <begin position="205"/>
        <end position="226"/>
    </location>
</feature>
<dbReference type="AlphaFoldDB" id="A0A6P6W229"/>
<evidence type="ECO:0000256" key="3">
    <source>
        <dbReference type="ARBA" id="ARBA00023125"/>
    </source>
</evidence>
<evidence type="ECO:0000256" key="1">
    <source>
        <dbReference type="ARBA" id="ARBA00004123"/>
    </source>
</evidence>
<dbReference type="GO" id="GO:0003677">
    <property type="term" value="F:DNA binding"/>
    <property type="evidence" value="ECO:0007669"/>
    <property type="project" value="UniProtKB-KW"/>
</dbReference>
<gene>
    <name evidence="10" type="primary">LOC113729340</name>
</gene>
<evidence type="ECO:0000313" key="10">
    <source>
        <dbReference type="RefSeq" id="XP_027109449.1"/>
    </source>
</evidence>
<evidence type="ECO:0000256" key="6">
    <source>
        <dbReference type="SAM" id="Coils"/>
    </source>
</evidence>
<dbReference type="GO" id="GO:0005634">
    <property type="term" value="C:nucleus"/>
    <property type="evidence" value="ECO:0007669"/>
    <property type="project" value="UniProtKB-SubCell"/>
</dbReference>
<comment type="subcellular location">
    <subcellularLocation>
        <location evidence="1">Nucleus</location>
    </subcellularLocation>
</comment>
<dbReference type="Pfam" id="PF00319">
    <property type="entry name" value="SRF-TF"/>
    <property type="match status" value="1"/>
</dbReference>
<dbReference type="RefSeq" id="XP_027109449.1">
    <property type="nucleotide sequence ID" value="XM_027253648.2"/>
</dbReference>
<sequence length="408" mass="45092">MVASTNLEHNSMMNEDKQATKAESSCSKKTKHGTKVESLSCKKRKECIKKKTMELSVLCGIKACIVVVGPSGQVETWPRNPDDVRQIIAMYKDLAAKKGCQIKRFSESSVKVGKAVDNAAEKAKIDEDFGSNNGCRKQEEKGENSSSKAFAEDIVKVINSKLESLEKKKGFLSENKGKEVAYFYGEEETLHEKYFTELWNVPEVGEASDSQGTGKPQLGAAPEQSAPSLETMFKQNLFENPQIFGDSSDNSEMGLLGGASANQEIVQHVPMQFNFNSSNNFDGGINLSNLGIHNVQFPNVQFPHQFPWFDSSNYQTGMLSVMPQLQVMNFPQLPLIQGMNLSGLPLMQGMNFSAGPSMQSTTLAPHRFDEGSLPQLCPLPLQAFGPEYHSPQPLTYNPSSSSWQQYQF</sequence>
<dbReference type="GeneID" id="113729340"/>
<dbReference type="GO" id="GO:0046983">
    <property type="term" value="F:protein dimerization activity"/>
    <property type="evidence" value="ECO:0007669"/>
    <property type="project" value="InterPro"/>
</dbReference>
<feature type="compositionally biased region" description="Polar residues" evidence="7">
    <location>
        <begin position="1"/>
        <end position="13"/>
    </location>
</feature>
<feature type="region of interest" description="Disordered" evidence="7">
    <location>
        <begin position="128"/>
        <end position="147"/>
    </location>
</feature>
<evidence type="ECO:0000256" key="2">
    <source>
        <dbReference type="ARBA" id="ARBA00023015"/>
    </source>
</evidence>
<keyword evidence="4" id="KW-0804">Transcription</keyword>
<keyword evidence="3" id="KW-0238">DNA-binding</keyword>
<reference evidence="10" key="2">
    <citation type="submission" date="2025-08" db="UniProtKB">
        <authorList>
            <consortium name="RefSeq"/>
        </authorList>
    </citation>
    <scope>IDENTIFICATION</scope>
    <source>
        <tissue evidence="10">Leaves</tissue>
    </source>
</reference>
<dbReference type="Proteomes" id="UP001652660">
    <property type="component" value="Chromosome 2e"/>
</dbReference>
<organism evidence="9 10">
    <name type="scientific">Coffea arabica</name>
    <name type="common">Arabian coffee</name>
    <dbReference type="NCBI Taxonomy" id="13443"/>
    <lineage>
        <taxon>Eukaryota</taxon>
        <taxon>Viridiplantae</taxon>
        <taxon>Streptophyta</taxon>
        <taxon>Embryophyta</taxon>
        <taxon>Tracheophyta</taxon>
        <taxon>Spermatophyta</taxon>
        <taxon>Magnoliopsida</taxon>
        <taxon>eudicotyledons</taxon>
        <taxon>Gunneridae</taxon>
        <taxon>Pentapetalae</taxon>
        <taxon>asterids</taxon>
        <taxon>lamiids</taxon>
        <taxon>Gentianales</taxon>
        <taxon>Rubiaceae</taxon>
        <taxon>Ixoroideae</taxon>
        <taxon>Gardenieae complex</taxon>
        <taxon>Bertiereae - Coffeeae clade</taxon>
        <taxon>Coffeeae</taxon>
        <taxon>Coffea</taxon>
    </lineage>
</organism>
<evidence type="ECO:0000313" key="9">
    <source>
        <dbReference type="Proteomes" id="UP001652660"/>
    </source>
</evidence>
<reference evidence="9" key="1">
    <citation type="journal article" date="2025" name="Foods">
        <title>Unveiling the Microbial Signatures of Arabica Coffee Cherries: Insights into Ripeness Specific Diversity, Functional Traits, and Implications for Quality and Safety.</title>
        <authorList>
            <consortium name="RefSeq"/>
            <person name="Tenea G.N."/>
            <person name="Cifuentes V."/>
            <person name="Reyes P."/>
            <person name="Cevallos-Vallejos M."/>
        </authorList>
    </citation>
    <scope>NUCLEOTIDE SEQUENCE [LARGE SCALE GENOMIC DNA]</scope>
</reference>
<evidence type="ECO:0000256" key="5">
    <source>
        <dbReference type="ARBA" id="ARBA00023242"/>
    </source>
</evidence>
<dbReference type="InterPro" id="IPR002100">
    <property type="entry name" value="TF_MADSbox"/>
</dbReference>
<keyword evidence="2" id="KW-0805">Transcription regulation</keyword>
<evidence type="ECO:0000256" key="4">
    <source>
        <dbReference type="ARBA" id="ARBA00023163"/>
    </source>
</evidence>
<dbReference type="SMART" id="SM00432">
    <property type="entry name" value="MADS"/>
    <property type="match status" value="1"/>
</dbReference>
<dbReference type="OrthoDB" id="601557at2759"/>
<proteinExistence type="predicted"/>
<protein>
    <recommendedName>
        <fullName evidence="8">MADS-box domain-containing protein</fullName>
    </recommendedName>
</protein>
<keyword evidence="6" id="KW-0175">Coiled coil</keyword>
<feature type="coiled-coil region" evidence="6">
    <location>
        <begin position="148"/>
        <end position="175"/>
    </location>
</feature>
<name>A0A6P6W229_COFAR</name>
<accession>A0A6P6W229</accession>
<keyword evidence="5" id="KW-0539">Nucleus</keyword>
<evidence type="ECO:0000256" key="7">
    <source>
        <dbReference type="SAM" id="MobiDB-lite"/>
    </source>
</evidence>
<feature type="region of interest" description="Disordered" evidence="7">
    <location>
        <begin position="1"/>
        <end position="29"/>
    </location>
</feature>
<keyword evidence="9" id="KW-1185">Reference proteome</keyword>
<dbReference type="PROSITE" id="PS50066">
    <property type="entry name" value="MADS_BOX_2"/>
    <property type="match status" value="1"/>
</dbReference>
<dbReference type="InterPro" id="IPR036879">
    <property type="entry name" value="TF_MADSbox_sf"/>
</dbReference>
<feature type="domain" description="MADS-box" evidence="8">
    <location>
        <begin position="43"/>
        <end position="81"/>
    </location>
</feature>
<dbReference type="Gene3D" id="3.40.1810.10">
    <property type="entry name" value="Transcription factor, MADS-box"/>
    <property type="match status" value="1"/>
</dbReference>
<dbReference type="SUPFAM" id="SSF55455">
    <property type="entry name" value="SRF-like"/>
    <property type="match status" value="1"/>
</dbReference>